<comment type="catalytic activity">
    <reaction evidence="8">
        <text>L-threonyl-[protein] + ATP = O-phospho-L-threonyl-[protein] + ADP + H(+)</text>
        <dbReference type="Rhea" id="RHEA:46608"/>
        <dbReference type="Rhea" id="RHEA-COMP:11060"/>
        <dbReference type="Rhea" id="RHEA-COMP:11605"/>
        <dbReference type="ChEBI" id="CHEBI:15378"/>
        <dbReference type="ChEBI" id="CHEBI:30013"/>
        <dbReference type="ChEBI" id="CHEBI:30616"/>
        <dbReference type="ChEBI" id="CHEBI:61977"/>
        <dbReference type="ChEBI" id="CHEBI:456216"/>
        <dbReference type="EC" id="2.7.11.1"/>
    </reaction>
</comment>
<keyword evidence="13" id="KW-1185">Reference proteome</keyword>
<dbReference type="Proteomes" id="UP000027135">
    <property type="component" value="Unassembled WGS sequence"/>
</dbReference>
<dbReference type="PANTHER" id="PTHR24351">
    <property type="entry name" value="RIBOSOMAL PROTEIN S6 KINASE"/>
    <property type="match status" value="1"/>
</dbReference>
<feature type="compositionally biased region" description="Polar residues" evidence="10">
    <location>
        <begin position="363"/>
        <end position="373"/>
    </location>
</feature>
<dbReference type="GO" id="GO:0007010">
    <property type="term" value="P:cytoskeleton organization"/>
    <property type="evidence" value="ECO:0007669"/>
    <property type="project" value="UniProtKB-ARBA"/>
</dbReference>
<comment type="catalytic activity">
    <reaction evidence="9">
        <text>L-seryl-[protein] + ATP = O-phospho-L-seryl-[protein] + ADP + H(+)</text>
        <dbReference type="Rhea" id="RHEA:17989"/>
        <dbReference type="Rhea" id="RHEA-COMP:9863"/>
        <dbReference type="Rhea" id="RHEA-COMP:11604"/>
        <dbReference type="ChEBI" id="CHEBI:15378"/>
        <dbReference type="ChEBI" id="CHEBI:29999"/>
        <dbReference type="ChEBI" id="CHEBI:30616"/>
        <dbReference type="ChEBI" id="CHEBI:83421"/>
        <dbReference type="ChEBI" id="CHEBI:456216"/>
        <dbReference type="EC" id="2.7.11.1"/>
    </reaction>
</comment>
<dbReference type="InterPro" id="IPR011009">
    <property type="entry name" value="Kinase-like_dom_sf"/>
</dbReference>
<dbReference type="Gene3D" id="3.30.200.20">
    <property type="entry name" value="Phosphorylase Kinase, domain 1"/>
    <property type="match status" value="1"/>
</dbReference>
<evidence type="ECO:0000256" key="5">
    <source>
        <dbReference type="ARBA" id="ARBA00022741"/>
    </source>
</evidence>
<dbReference type="Gene3D" id="1.10.510.10">
    <property type="entry name" value="Transferase(Phosphotransferase) domain 1"/>
    <property type="match status" value="1"/>
</dbReference>
<evidence type="ECO:0000256" key="1">
    <source>
        <dbReference type="ARBA" id="ARBA00012513"/>
    </source>
</evidence>
<organism evidence="12 13">
    <name type="scientific">Zootermopsis nevadensis</name>
    <name type="common">Dampwood termite</name>
    <dbReference type="NCBI Taxonomy" id="136037"/>
    <lineage>
        <taxon>Eukaryota</taxon>
        <taxon>Metazoa</taxon>
        <taxon>Ecdysozoa</taxon>
        <taxon>Arthropoda</taxon>
        <taxon>Hexapoda</taxon>
        <taxon>Insecta</taxon>
        <taxon>Pterygota</taxon>
        <taxon>Neoptera</taxon>
        <taxon>Polyneoptera</taxon>
        <taxon>Dictyoptera</taxon>
        <taxon>Blattodea</taxon>
        <taxon>Blattoidea</taxon>
        <taxon>Termitoidae</taxon>
        <taxon>Termopsidae</taxon>
        <taxon>Zootermopsis</taxon>
    </lineage>
</organism>
<evidence type="ECO:0000256" key="2">
    <source>
        <dbReference type="ARBA" id="ARBA00022527"/>
    </source>
</evidence>
<dbReference type="InterPro" id="IPR008271">
    <property type="entry name" value="Ser/Thr_kinase_AS"/>
</dbReference>
<dbReference type="SUPFAM" id="SSF56112">
    <property type="entry name" value="Protein kinase-like (PK-like)"/>
    <property type="match status" value="1"/>
</dbReference>
<feature type="domain" description="Protein kinase" evidence="11">
    <location>
        <begin position="1"/>
        <end position="264"/>
    </location>
</feature>
<feature type="region of interest" description="Disordered" evidence="10">
    <location>
        <begin position="303"/>
        <end position="373"/>
    </location>
</feature>
<sequence>MGSIITSINNGDDDSNVEYKKFYFVHDLHDDAIYTLKITPTSVRNRLTERLMYETIGDAPFIAKLHYAFETESKNFLLLDYLPGDTLSSILRNIVLLTEDEVRYYIAEIVLAVEHLHKIQIIHRDLKPDNILLDANGHIAVANFGSSVRFRPRNKVKPSKTFRGTEPYVAPEIVEFQSYNKAVDWWSVGVITYQLLTGEVFFEAMDGRKMKMLYKKFQNHARIKQMKFSPEVTDFITRLLTKDPRERLGALKYGTQRIKAHPFFYGINWEDVAQKTTVMPFVPSPPDAKDVCLVDENYRNKFYPQSSTTTQPKKCSKTAKKLKPILKKREEPQRKRKTAATKQGGTDDVCRYNLRKRRRKTDSSINMSQKKRR</sequence>
<feature type="compositionally biased region" description="Basic residues" evidence="10">
    <location>
        <begin position="314"/>
        <end position="326"/>
    </location>
</feature>
<dbReference type="CDD" id="cd05123">
    <property type="entry name" value="STKc_AGC"/>
    <property type="match status" value="1"/>
</dbReference>
<evidence type="ECO:0000256" key="7">
    <source>
        <dbReference type="ARBA" id="ARBA00022840"/>
    </source>
</evidence>
<evidence type="ECO:0000256" key="9">
    <source>
        <dbReference type="ARBA" id="ARBA00048679"/>
    </source>
</evidence>
<feature type="compositionally biased region" description="Polar residues" evidence="10">
    <location>
        <begin position="303"/>
        <end position="313"/>
    </location>
</feature>
<evidence type="ECO:0000313" key="13">
    <source>
        <dbReference type="Proteomes" id="UP000027135"/>
    </source>
</evidence>
<evidence type="ECO:0000256" key="3">
    <source>
        <dbReference type="ARBA" id="ARBA00022553"/>
    </source>
</evidence>
<evidence type="ECO:0000256" key="10">
    <source>
        <dbReference type="SAM" id="MobiDB-lite"/>
    </source>
</evidence>
<dbReference type="GO" id="GO:0004674">
    <property type="term" value="F:protein serine/threonine kinase activity"/>
    <property type="evidence" value="ECO:0007669"/>
    <property type="project" value="UniProtKB-KW"/>
</dbReference>
<evidence type="ECO:0000313" key="12">
    <source>
        <dbReference type="EMBL" id="KDR09423.1"/>
    </source>
</evidence>
<dbReference type="OrthoDB" id="63267at2759"/>
<keyword evidence="7" id="KW-0067">ATP-binding</keyword>
<evidence type="ECO:0000259" key="11">
    <source>
        <dbReference type="PROSITE" id="PS50011"/>
    </source>
</evidence>
<dbReference type="Pfam" id="PF00069">
    <property type="entry name" value="Pkinase"/>
    <property type="match status" value="1"/>
</dbReference>
<reference evidence="12 13" key="1">
    <citation type="journal article" date="2014" name="Nat. Commun.">
        <title>Molecular traces of alternative social organization in a termite genome.</title>
        <authorList>
            <person name="Terrapon N."/>
            <person name="Li C."/>
            <person name="Robertson H.M."/>
            <person name="Ji L."/>
            <person name="Meng X."/>
            <person name="Booth W."/>
            <person name="Chen Z."/>
            <person name="Childers C.P."/>
            <person name="Glastad K.M."/>
            <person name="Gokhale K."/>
            <person name="Gowin J."/>
            <person name="Gronenberg W."/>
            <person name="Hermansen R.A."/>
            <person name="Hu H."/>
            <person name="Hunt B.G."/>
            <person name="Huylmans A.K."/>
            <person name="Khalil S.M."/>
            <person name="Mitchell R.D."/>
            <person name="Munoz-Torres M.C."/>
            <person name="Mustard J.A."/>
            <person name="Pan H."/>
            <person name="Reese J.T."/>
            <person name="Scharf M.E."/>
            <person name="Sun F."/>
            <person name="Vogel H."/>
            <person name="Xiao J."/>
            <person name="Yang W."/>
            <person name="Yang Z."/>
            <person name="Yang Z."/>
            <person name="Zhou J."/>
            <person name="Zhu J."/>
            <person name="Brent C.S."/>
            <person name="Elsik C.G."/>
            <person name="Goodisman M.A."/>
            <person name="Liberles D.A."/>
            <person name="Roe R.M."/>
            <person name="Vargo E.L."/>
            <person name="Vilcinskas A."/>
            <person name="Wang J."/>
            <person name="Bornberg-Bauer E."/>
            <person name="Korb J."/>
            <person name="Zhang G."/>
            <person name="Liebig J."/>
        </authorList>
    </citation>
    <scope>NUCLEOTIDE SEQUENCE [LARGE SCALE GENOMIC DNA]</scope>
    <source>
        <tissue evidence="12">Whole organism</tissue>
    </source>
</reference>
<dbReference type="InterPro" id="IPR000719">
    <property type="entry name" value="Prot_kinase_dom"/>
</dbReference>
<proteinExistence type="predicted"/>
<evidence type="ECO:0000256" key="8">
    <source>
        <dbReference type="ARBA" id="ARBA00047899"/>
    </source>
</evidence>
<evidence type="ECO:0000256" key="4">
    <source>
        <dbReference type="ARBA" id="ARBA00022679"/>
    </source>
</evidence>
<keyword evidence="2" id="KW-0723">Serine/threonine-protein kinase</keyword>
<dbReference type="FunFam" id="1.10.510.10:FF:000024">
    <property type="entry name" value="Probable serine/threonine-protein kinase cot-1"/>
    <property type="match status" value="1"/>
</dbReference>
<dbReference type="PROSITE" id="PS50011">
    <property type="entry name" value="PROTEIN_KINASE_DOM"/>
    <property type="match status" value="1"/>
</dbReference>
<evidence type="ECO:0000256" key="6">
    <source>
        <dbReference type="ARBA" id="ARBA00022777"/>
    </source>
</evidence>
<protein>
    <recommendedName>
        <fullName evidence="1">non-specific serine/threonine protein kinase</fullName>
        <ecNumber evidence="1">2.7.11.1</ecNumber>
    </recommendedName>
</protein>
<accession>A0A067QUK6</accession>
<dbReference type="SMART" id="SM00220">
    <property type="entry name" value="S_TKc"/>
    <property type="match status" value="1"/>
</dbReference>
<name>A0A067QUK6_ZOONE</name>
<dbReference type="PROSITE" id="PS00108">
    <property type="entry name" value="PROTEIN_KINASE_ST"/>
    <property type="match status" value="1"/>
</dbReference>
<keyword evidence="6 12" id="KW-0418">Kinase</keyword>
<dbReference type="GO" id="GO:0005524">
    <property type="term" value="F:ATP binding"/>
    <property type="evidence" value="ECO:0007669"/>
    <property type="project" value="UniProtKB-KW"/>
</dbReference>
<gene>
    <name evidence="12" type="ORF">L798_00641</name>
</gene>
<dbReference type="EMBL" id="KK853244">
    <property type="protein sequence ID" value="KDR09423.1"/>
    <property type="molecule type" value="Genomic_DNA"/>
</dbReference>
<dbReference type="InterPro" id="IPR045270">
    <property type="entry name" value="STKc_AGC"/>
</dbReference>
<dbReference type="InParanoid" id="A0A067QUK6"/>
<keyword evidence="3" id="KW-0597">Phosphoprotein</keyword>
<keyword evidence="5" id="KW-0547">Nucleotide-binding</keyword>
<dbReference type="EC" id="2.7.11.1" evidence="1"/>
<dbReference type="AlphaFoldDB" id="A0A067QUK6"/>
<keyword evidence="4" id="KW-0808">Transferase</keyword>
<dbReference type="STRING" id="136037.A0A067QUK6"/>
<dbReference type="eggNOG" id="KOG0603">
    <property type="taxonomic scope" value="Eukaryota"/>
</dbReference>